<evidence type="ECO:0000313" key="9">
    <source>
        <dbReference type="EMBL" id="SNY33709.1"/>
    </source>
</evidence>
<dbReference type="PANTHER" id="PTHR30026:SF20">
    <property type="entry name" value="OUTER MEMBRANE PROTEIN TOLC"/>
    <property type="match status" value="1"/>
</dbReference>
<reference evidence="10" key="1">
    <citation type="submission" date="2017-09" db="EMBL/GenBank/DDBJ databases">
        <authorList>
            <person name="Varghese N."/>
            <person name="Submissions S."/>
        </authorList>
    </citation>
    <scope>NUCLEOTIDE SEQUENCE [LARGE SCALE GENOMIC DNA]</scope>
    <source>
        <strain evidence="10">MSL47</strain>
    </source>
</reference>
<dbReference type="PANTHER" id="PTHR30026">
    <property type="entry name" value="OUTER MEMBRANE PROTEIN TOLC"/>
    <property type="match status" value="1"/>
</dbReference>
<comment type="subcellular location">
    <subcellularLocation>
        <location evidence="1">Cell outer membrane</location>
    </subcellularLocation>
</comment>
<dbReference type="RefSeq" id="WP_097018357.1">
    <property type="nucleotide sequence ID" value="NZ_OBDZ01000017.1"/>
</dbReference>
<keyword evidence="6" id="KW-0472">Membrane</keyword>
<keyword evidence="4" id="KW-1134">Transmembrane beta strand</keyword>
<dbReference type="OrthoDB" id="367883at2"/>
<dbReference type="Proteomes" id="UP000219573">
    <property type="component" value="Unassembled WGS sequence"/>
</dbReference>
<dbReference type="STRING" id="1413210.U472_10965"/>
<dbReference type="Pfam" id="PF02321">
    <property type="entry name" value="OEP"/>
    <property type="match status" value="2"/>
</dbReference>
<comment type="similarity">
    <text evidence="2">Belongs to the outer membrane factor (OMF) (TC 1.B.17) family.</text>
</comment>
<dbReference type="SUPFAM" id="SSF56954">
    <property type="entry name" value="Outer membrane efflux proteins (OEP)"/>
    <property type="match status" value="1"/>
</dbReference>
<keyword evidence="3" id="KW-0813">Transport</keyword>
<dbReference type="InterPro" id="IPR051906">
    <property type="entry name" value="TolC-like"/>
</dbReference>
<proteinExistence type="inferred from homology"/>
<keyword evidence="10" id="KW-1185">Reference proteome</keyword>
<dbReference type="Gene3D" id="1.20.1600.10">
    <property type="entry name" value="Outer membrane efflux proteins (OEP)"/>
    <property type="match status" value="1"/>
</dbReference>
<evidence type="ECO:0000256" key="3">
    <source>
        <dbReference type="ARBA" id="ARBA00022448"/>
    </source>
</evidence>
<keyword evidence="7" id="KW-0998">Cell outer membrane</keyword>
<keyword evidence="8" id="KW-0175">Coiled coil</keyword>
<evidence type="ECO:0000256" key="8">
    <source>
        <dbReference type="SAM" id="Coils"/>
    </source>
</evidence>
<dbReference type="GO" id="GO:1990281">
    <property type="term" value="C:efflux pump complex"/>
    <property type="evidence" value="ECO:0007669"/>
    <property type="project" value="TreeGrafter"/>
</dbReference>
<evidence type="ECO:0000256" key="5">
    <source>
        <dbReference type="ARBA" id="ARBA00022692"/>
    </source>
</evidence>
<protein>
    <submittedName>
        <fullName evidence="9">Outer membrane protein TolC</fullName>
    </submittedName>
</protein>
<evidence type="ECO:0000313" key="10">
    <source>
        <dbReference type="Proteomes" id="UP000219573"/>
    </source>
</evidence>
<keyword evidence="5" id="KW-0812">Transmembrane</keyword>
<evidence type="ECO:0000256" key="7">
    <source>
        <dbReference type="ARBA" id="ARBA00023237"/>
    </source>
</evidence>
<accession>A0A285HD88</accession>
<evidence type="ECO:0000256" key="6">
    <source>
        <dbReference type="ARBA" id="ARBA00023136"/>
    </source>
</evidence>
<feature type="coiled-coil region" evidence="8">
    <location>
        <begin position="28"/>
        <end position="65"/>
    </location>
</feature>
<dbReference type="GO" id="GO:0015288">
    <property type="term" value="F:porin activity"/>
    <property type="evidence" value="ECO:0007669"/>
    <property type="project" value="TreeGrafter"/>
</dbReference>
<evidence type="ECO:0000256" key="4">
    <source>
        <dbReference type="ARBA" id="ARBA00022452"/>
    </source>
</evidence>
<dbReference type="InterPro" id="IPR003423">
    <property type="entry name" value="OMP_efflux"/>
</dbReference>
<evidence type="ECO:0000256" key="1">
    <source>
        <dbReference type="ARBA" id="ARBA00004442"/>
    </source>
</evidence>
<gene>
    <name evidence="9" type="ORF">SAMN06265827_11759</name>
</gene>
<evidence type="ECO:0000256" key="2">
    <source>
        <dbReference type="ARBA" id="ARBA00007613"/>
    </source>
</evidence>
<dbReference type="GO" id="GO:0009279">
    <property type="term" value="C:cell outer membrane"/>
    <property type="evidence" value="ECO:0007669"/>
    <property type="project" value="UniProtKB-SubCell"/>
</dbReference>
<dbReference type="GO" id="GO:0015562">
    <property type="term" value="F:efflux transmembrane transporter activity"/>
    <property type="evidence" value="ECO:0007669"/>
    <property type="project" value="InterPro"/>
</dbReference>
<sequence length="425" mass="48914">MKRKEAYILVIVLLFAFNAIASAHYIYVVDKEEAIEIALEQNSELNKLRKEIEGAEAQLREAEGAFYPTVDLGSGYTRFGEEQNGANDNYSVSLDLNQPIYQAGQLRSAYAIAKNTLEISKLELEQQKEELIYQVLEEYYNILKAKEILKVREQQVEQNKEYVEVAEVNKEVGINTKSDVLQARVSYNQAQQDLLVAKNNFETAKLALKNTLNMEDNVELEISDTLDWQEAEFKLEEAYEYALHNKTAFKLLDLQEENAKLNLKREKNSNLYPEVSLNAGYEASDDKLRVSDGEWRATLNLSYNLFNGGRDKEQETQLNKVLEKVQIDQKQTKKDLRLSLKSTLLNLRAAKDMIKLNELNLKQAQEDLENNELMFREGIISSLDLLDVQTTYQQVRTQYYQAIYDYNLAVAELNKVIGKNLAEVK</sequence>
<dbReference type="AlphaFoldDB" id="A0A285HD88"/>
<name>A0A285HD88_9FIRM</name>
<dbReference type="EMBL" id="OBDZ01000017">
    <property type="protein sequence ID" value="SNY33709.1"/>
    <property type="molecule type" value="Genomic_DNA"/>
</dbReference>
<feature type="coiled-coil region" evidence="8">
    <location>
        <begin position="347"/>
        <end position="374"/>
    </location>
</feature>
<organism evidence="9 10">
    <name type="scientific">Orenia metallireducens</name>
    <dbReference type="NCBI Taxonomy" id="1413210"/>
    <lineage>
        <taxon>Bacteria</taxon>
        <taxon>Bacillati</taxon>
        <taxon>Bacillota</taxon>
        <taxon>Clostridia</taxon>
        <taxon>Halanaerobiales</taxon>
        <taxon>Halobacteroidaceae</taxon>
        <taxon>Orenia</taxon>
    </lineage>
</organism>